<dbReference type="InterPro" id="IPR012312">
    <property type="entry name" value="Hemerythrin-like"/>
</dbReference>
<evidence type="ECO:0000259" key="1">
    <source>
        <dbReference type="Pfam" id="PF01814"/>
    </source>
</evidence>
<evidence type="ECO:0000313" key="3">
    <source>
        <dbReference type="Proteomes" id="UP000198553"/>
    </source>
</evidence>
<dbReference type="Proteomes" id="UP000198553">
    <property type="component" value="Unassembled WGS sequence"/>
</dbReference>
<proteinExistence type="predicted"/>
<accession>A0A1H8FMK9</accession>
<dbReference type="PANTHER" id="PTHR39966:SF3">
    <property type="entry name" value="DUF438 DOMAIN-CONTAINING PROTEIN"/>
    <property type="match status" value="1"/>
</dbReference>
<reference evidence="3" key="1">
    <citation type="submission" date="2016-10" db="EMBL/GenBank/DDBJ databases">
        <authorList>
            <person name="Varghese N."/>
            <person name="Submissions S."/>
        </authorList>
    </citation>
    <scope>NUCLEOTIDE SEQUENCE [LARGE SCALE GENOMIC DNA]</scope>
    <source>
        <strain evidence="3">B48,IBRC-M 10115,DSM 25386,CECT 8001</strain>
    </source>
</reference>
<gene>
    <name evidence="2" type="ORF">SAMN05192533_111118</name>
</gene>
<dbReference type="RefSeq" id="WP_244532626.1">
    <property type="nucleotide sequence ID" value="NZ_FOBW01000011.1"/>
</dbReference>
<dbReference type="EMBL" id="FOBW01000011">
    <property type="protein sequence ID" value="SEN32919.1"/>
    <property type="molecule type" value="Genomic_DNA"/>
</dbReference>
<feature type="domain" description="Hemerythrin-like" evidence="1">
    <location>
        <begin position="20"/>
        <end position="156"/>
    </location>
</feature>
<dbReference type="STRING" id="930146.SAMN05192533_111118"/>
<name>A0A1H8FMK9_9BACI</name>
<dbReference type="Pfam" id="PF01814">
    <property type="entry name" value="Hemerythrin"/>
    <property type="match status" value="1"/>
</dbReference>
<evidence type="ECO:0000313" key="2">
    <source>
        <dbReference type="EMBL" id="SEN32919.1"/>
    </source>
</evidence>
<protein>
    <submittedName>
        <fullName evidence="2">Hemerythrin HHE cation binding domain-containing protein</fullName>
    </submittedName>
</protein>
<keyword evidence="3" id="KW-1185">Reference proteome</keyword>
<sequence length="175" mass="20165">MEGCMSSMLGNTPVQLSEALQQLKNEHPPLLDRLDELLKICLKVENGDNAKEHFEKLRPAVIEFFAELEPHSEREEGVLFEMMAAYIGRESGPIAVMEYEHDRAKSLIGTFLENTKNGFDSYTDEKMKQDAALVKEANYTLVDHFSKEENVLFPMAERMLKEEEKQELLERINKI</sequence>
<dbReference type="AlphaFoldDB" id="A0A1H8FMK9"/>
<dbReference type="Gene3D" id="1.20.120.520">
    <property type="entry name" value="nmb1532 protein domain like"/>
    <property type="match status" value="1"/>
</dbReference>
<organism evidence="2 3">
    <name type="scientific">Mesobacillus persicus</name>
    <dbReference type="NCBI Taxonomy" id="930146"/>
    <lineage>
        <taxon>Bacteria</taxon>
        <taxon>Bacillati</taxon>
        <taxon>Bacillota</taxon>
        <taxon>Bacilli</taxon>
        <taxon>Bacillales</taxon>
        <taxon>Bacillaceae</taxon>
        <taxon>Mesobacillus</taxon>
    </lineage>
</organism>
<dbReference type="PANTHER" id="PTHR39966">
    <property type="entry name" value="BLL2471 PROTEIN-RELATED"/>
    <property type="match status" value="1"/>
</dbReference>
<dbReference type="GO" id="GO:0005886">
    <property type="term" value="C:plasma membrane"/>
    <property type="evidence" value="ECO:0007669"/>
    <property type="project" value="TreeGrafter"/>
</dbReference>